<dbReference type="PANTHER" id="PTHR30435:SF2">
    <property type="entry name" value="FLAGELLAR BASAL-BODY ROD PROTEIN FLGC"/>
    <property type="match status" value="1"/>
</dbReference>
<name>A0A6N4R6L0_BLAVI</name>
<evidence type="ECO:0000256" key="6">
    <source>
        <dbReference type="RuleBase" id="RU362062"/>
    </source>
</evidence>
<dbReference type="Proteomes" id="UP000320948">
    <property type="component" value="Unassembled WGS sequence"/>
</dbReference>
<keyword evidence="9" id="KW-0282">Flagellum</keyword>
<dbReference type="InterPro" id="IPR010930">
    <property type="entry name" value="Flg_bb/hook_C_dom"/>
</dbReference>
<comment type="caution">
    <text evidence="9">The sequence shown here is derived from an EMBL/GenBank/DDBJ whole genome shotgun (WGS) entry which is preliminary data.</text>
</comment>
<evidence type="ECO:0000259" key="8">
    <source>
        <dbReference type="Pfam" id="PF06429"/>
    </source>
</evidence>
<evidence type="ECO:0000256" key="5">
    <source>
        <dbReference type="ARBA" id="ARBA00025933"/>
    </source>
</evidence>
<dbReference type="GO" id="GO:0071978">
    <property type="term" value="P:bacterial-type flagellum-dependent swarming motility"/>
    <property type="evidence" value="ECO:0007669"/>
    <property type="project" value="TreeGrafter"/>
</dbReference>
<reference evidence="9 10" key="1">
    <citation type="journal article" date="2017" name="Nat. Commun.">
        <title>In situ click chemistry generation of cyclooxygenase-2 inhibitors.</title>
        <authorList>
            <person name="Bhardwaj A."/>
            <person name="Kaur J."/>
            <person name="Wuest M."/>
            <person name="Wuest F."/>
        </authorList>
    </citation>
    <scope>NUCLEOTIDE SEQUENCE [LARGE SCALE GENOMIC DNA]</scope>
    <source>
        <strain evidence="9">S2_018_000_R2_106</strain>
    </source>
</reference>
<evidence type="ECO:0000313" key="10">
    <source>
        <dbReference type="Proteomes" id="UP000320948"/>
    </source>
</evidence>
<dbReference type="PANTHER" id="PTHR30435">
    <property type="entry name" value="FLAGELLAR PROTEIN"/>
    <property type="match status" value="1"/>
</dbReference>
<gene>
    <name evidence="9" type="primary">flgC</name>
    <name evidence="9" type="ORF">DI628_04675</name>
</gene>
<comment type="subcellular location">
    <subcellularLocation>
        <location evidence="1 6">Bacterial flagellum basal body</location>
    </subcellularLocation>
</comment>
<evidence type="ECO:0000256" key="2">
    <source>
        <dbReference type="ARBA" id="ARBA00009677"/>
    </source>
</evidence>
<accession>A0A6N4R6L0</accession>
<dbReference type="GO" id="GO:0030694">
    <property type="term" value="C:bacterial-type flagellum basal body, rod"/>
    <property type="evidence" value="ECO:0007669"/>
    <property type="project" value="UniProtKB-UniRule"/>
</dbReference>
<dbReference type="EMBL" id="VAFM01000001">
    <property type="protein sequence ID" value="TKW61920.1"/>
    <property type="molecule type" value="Genomic_DNA"/>
</dbReference>
<feature type="domain" description="Flagellar basal body rod protein N-terminal" evidence="7">
    <location>
        <begin position="7"/>
        <end position="32"/>
    </location>
</feature>
<evidence type="ECO:0000256" key="3">
    <source>
        <dbReference type="ARBA" id="ARBA00017941"/>
    </source>
</evidence>
<comment type="subunit">
    <text evidence="5 6">The basal body constitutes a major portion of the flagellar organelle and consists of four rings (L,P,S, and M) mounted on a central rod. The rod consists of about 26 subunits of FlgG in the distal portion, and FlgB, FlgC and FlgF are thought to build up the proximal portion of the rod with about 6 subunits each.</text>
</comment>
<dbReference type="InterPro" id="IPR001444">
    <property type="entry name" value="Flag_bb_rod_N"/>
</dbReference>
<evidence type="ECO:0000313" key="9">
    <source>
        <dbReference type="EMBL" id="TKW61920.1"/>
    </source>
</evidence>
<dbReference type="Pfam" id="PF00460">
    <property type="entry name" value="Flg_bb_rod"/>
    <property type="match status" value="1"/>
</dbReference>
<evidence type="ECO:0000256" key="4">
    <source>
        <dbReference type="ARBA" id="ARBA00023143"/>
    </source>
</evidence>
<evidence type="ECO:0000259" key="7">
    <source>
        <dbReference type="Pfam" id="PF00460"/>
    </source>
</evidence>
<comment type="similarity">
    <text evidence="2">Belongs to the flagella basal body rod proteins family.</text>
</comment>
<dbReference type="AlphaFoldDB" id="A0A6N4R6L0"/>
<sequence length="135" mass="14898">MDMLQSIQVSAGGMFAQSQRMKVAAQNIANADSVQADRGTDPYRAKQVVFKTVLDRQTGMSTVQAKVVEDRVTPFNVVYNPGSDLADARGFVQTPNVDSTMENINMREAQRSYEANMAAITTARDMATRTLDMLR</sequence>
<protein>
    <recommendedName>
        <fullName evidence="3 6">Flagellar basal-body rod protein FlgC</fullName>
    </recommendedName>
</protein>
<keyword evidence="9" id="KW-0969">Cilium</keyword>
<evidence type="ECO:0000256" key="1">
    <source>
        <dbReference type="ARBA" id="ARBA00004117"/>
    </source>
</evidence>
<keyword evidence="4 6" id="KW-0975">Bacterial flagellum</keyword>
<feature type="domain" description="Flagellar basal-body/hook protein C-terminal" evidence="8">
    <location>
        <begin position="89"/>
        <end position="133"/>
    </location>
</feature>
<organism evidence="9 10">
    <name type="scientific">Blastochloris viridis</name>
    <name type="common">Rhodopseudomonas viridis</name>
    <dbReference type="NCBI Taxonomy" id="1079"/>
    <lineage>
        <taxon>Bacteria</taxon>
        <taxon>Pseudomonadati</taxon>
        <taxon>Pseudomonadota</taxon>
        <taxon>Alphaproteobacteria</taxon>
        <taxon>Hyphomicrobiales</taxon>
        <taxon>Blastochloridaceae</taxon>
        <taxon>Blastochloris</taxon>
    </lineage>
</organism>
<keyword evidence="9" id="KW-0966">Cell projection</keyword>
<dbReference type="Pfam" id="PF06429">
    <property type="entry name" value="Flg_bbr_C"/>
    <property type="match status" value="1"/>
</dbReference>
<dbReference type="NCBIfam" id="TIGR01395">
    <property type="entry name" value="FlgC"/>
    <property type="match status" value="1"/>
</dbReference>
<proteinExistence type="inferred from homology"/>
<dbReference type="InterPro" id="IPR006299">
    <property type="entry name" value="FlgC"/>
</dbReference>